<comment type="subcellular location">
    <subcellularLocation>
        <location evidence="1">Cell surface</location>
    </subcellularLocation>
</comment>
<dbReference type="AlphaFoldDB" id="A0A974S0X8"/>
<keyword evidence="2" id="KW-0178">Competence</keyword>
<proteinExistence type="predicted"/>
<keyword evidence="3" id="KW-0812">Transmembrane</keyword>
<sequence length="158" mass="16972">MNFVKKALKNERGMTLIELLAVVVIIGIIAAIAIPSIGGLIDNTKKDAHVSNAKQMISSAKIWVAANTDDADLIGAGKTLTLQNMIDDGQMDEIEDPDNKSEVIDAAKSSVLIVRQANKKSYTYTVKEVGSERGIYATEKAVKRSNVKDAIPTTPATE</sequence>
<dbReference type="InterPro" id="IPR012902">
    <property type="entry name" value="N_methyl_site"/>
</dbReference>
<name>A0A974S0X8_PERPY</name>
<keyword evidence="5" id="KW-1185">Reference proteome</keyword>
<dbReference type="GO" id="GO:0009986">
    <property type="term" value="C:cell surface"/>
    <property type="evidence" value="ECO:0007669"/>
    <property type="project" value="UniProtKB-SubCell"/>
</dbReference>
<evidence type="ECO:0000313" key="4">
    <source>
        <dbReference type="EMBL" id="QQS99679.1"/>
    </source>
</evidence>
<dbReference type="Proteomes" id="UP000595254">
    <property type="component" value="Chromosome"/>
</dbReference>
<dbReference type="GO" id="GO:0030420">
    <property type="term" value="P:establishment of competence for transformation"/>
    <property type="evidence" value="ECO:0007669"/>
    <property type="project" value="UniProtKB-KW"/>
</dbReference>
<keyword evidence="3" id="KW-0472">Membrane</keyword>
<reference evidence="4 5" key="1">
    <citation type="submission" date="2021-01" db="EMBL/GenBank/DDBJ databases">
        <title>FDA dAtabase for Regulatory Grade micrObial Sequences (FDA-ARGOS): Supporting development and validation of Infectious Disease Dx tests.</title>
        <authorList>
            <person name="Nelson B."/>
            <person name="Plummer A."/>
            <person name="Tallon L."/>
            <person name="Sadzewicz L."/>
            <person name="Zhao X."/>
            <person name="Boylan J."/>
            <person name="Ott S."/>
            <person name="Bowen H."/>
            <person name="Vavikolanu K."/>
            <person name="Mehta A."/>
            <person name="Aluvathingal J."/>
            <person name="Nadendla S."/>
            <person name="Myers T."/>
            <person name="Yan Y."/>
            <person name="Sichtig H."/>
        </authorList>
    </citation>
    <scope>NUCLEOTIDE SEQUENCE [LARGE SCALE GENOMIC DNA]</scope>
    <source>
        <strain evidence="4 5">FDAARGOS_1161</strain>
    </source>
</reference>
<keyword evidence="3" id="KW-1133">Transmembrane helix</keyword>
<dbReference type="NCBIfam" id="TIGR02532">
    <property type="entry name" value="IV_pilin_GFxxxE"/>
    <property type="match status" value="1"/>
</dbReference>
<gene>
    <name evidence="4" type="ORF">I6J18_19130</name>
</gene>
<accession>A0A974S0X8</accession>
<feature type="transmembrane region" description="Helical" evidence="3">
    <location>
        <begin position="20"/>
        <end position="41"/>
    </location>
</feature>
<dbReference type="Gene3D" id="3.30.700.10">
    <property type="entry name" value="Glycoprotein, Type 4 Pilin"/>
    <property type="match status" value="1"/>
</dbReference>
<evidence type="ECO:0000256" key="1">
    <source>
        <dbReference type="ARBA" id="ARBA00004241"/>
    </source>
</evidence>
<dbReference type="SUPFAM" id="SSF54523">
    <property type="entry name" value="Pili subunits"/>
    <property type="match status" value="1"/>
</dbReference>
<dbReference type="PROSITE" id="PS00409">
    <property type="entry name" value="PROKAR_NTER_METHYL"/>
    <property type="match status" value="1"/>
</dbReference>
<evidence type="ECO:0000313" key="5">
    <source>
        <dbReference type="Proteomes" id="UP000595254"/>
    </source>
</evidence>
<dbReference type="KEGG" id="ppsr:I6J18_19130"/>
<dbReference type="EMBL" id="CP068053">
    <property type="protein sequence ID" value="QQS99679.1"/>
    <property type="molecule type" value="Genomic_DNA"/>
</dbReference>
<evidence type="ECO:0000256" key="2">
    <source>
        <dbReference type="ARBA" id="ARBA00023287"/>
    </source>
</evidence>
<evidence type="ECO:0000256" key="3">
    <source>
        <dbReference type="SAM" id="Phobius"/>
    </source>
</evidence>
<protein>
    <submittedName>
        <fullName evidence="4">Prepilin-type N-terminal cleavage/methylation domain-containing protein</fullName>
    </submittedName>
</protein>
<dbReference type="Pfam" id="PF07963">
    <property type="entry name" value="N_methyl"/>
    <property type="match status" value="1"/>
</dbReference>
<dbReference type="InterPro" id="IPR045584">
    <property type="entry name" value="Pilin-like"/>
</dbReference>
<organism evidence="4 5">
    <name type="scientific">Peribacillus psychrosaccharolyticus</name>
    <name type="common">Bacillus psychrosaccharolyticus</name>
    <dbReference type="NCBI Taxonomy" id="1407"/>
    <lineage>
        <taxon>Bacteria</taxon>
        <taxon>Bacillati</taxon>
        <taxon>Bacillota</taxon>
        <taxon>Bacilli</taxon>
        <taxon>Bacillales</taxon>
        <taxon>Bacillaceae</taxon>
        <taxon>Peribacillus</taxon>
    </lineage>
</organism>
<dbReference type="RefSeq" id="WP_040376222.1">
    <property type="nucleotide sequence ID" value="NZ_CP068053.1"/>
</dbReference>